<protein>
    <recommendedName>
        <fullName evidence="4">Tetratricopeptide repeat protein</fullName>
    </recommendedName>
</protein>
<evidence type="ECO:0000313" key="3">
    <source>
        <dbReference type="Proteomes" id="UP001240171"/>
    </source>
</evidence>
<dbReference type="Pfam" id="PF13174">
    <property type="entry name" value="TPR_6"/>
    <property type="match status" value="1"/>
</dbReference>
<keyword evidence="1" id="KW-0802">TPR repeat</keyword>
<name>A0ABT9C6Z9_9BACL</name>
<dbReference type="SUPFAM" id="SSF48452">
    <property type="entry name" value="TPR-like"/>
    <property type="match status" value="1"/>
</dbReference>
<dbReference type="Proteomes" id="UP001240171">
    <property type="component" value="Unassembled WGS sequence"/>
</dbReference>
<organism evidence="2 3">
    <name type="scientific">Paenibacillus lacisoli</name>
    <dbReference type="NCBI Taxonomy" id="3064525"/>
    <lineage>
        <taxon>Bacteria</taxon>
        <taxon>Bacillati</taxon>
        <taxon>Bacillota</taxon>
        <taxon>Bacilli</taxon>
        <taxon>Bacillales</taxon>
        <taxon>Paenibacillaceae</taxon>
        <taxon>Paenibacillus</taxon>
    </lineage>
</organism>
<dbReference type="InterPro" id="IPR019734">
    <property type="entry name" value="TPR_rpt"/>
</dbReference>
<accession>A0ABT9C6Z9</accession>
<feature type="repeat" description="TPR" evidence="1">
    <location>
        <begin position="148"/>
        <end position="181"/>
    </location>
</feature>
<dbReference type="Gene3D" id="1.25.40.10">
    <property type="entry name" value="Tetratricopeptide repeat domain"/>
    <property type="match status" value="1"/>
</dbReference>
<evidence type="ECO:0000256" key="1">
    <source>
        <dbReference type="PROSITE-ProRule" id="PRU00339"/>
    </source>
</evidence>
<comment type="caution">
    <text evidence="2">The sequence shown here is derived from an EMBL/GenBank/DDBJ whole genome shotgun (WGS) entry which is preliminary data.</text>
</comment>
<evidence type="ECO:0008006" key="4">
    <source>
        <dbReference type="Google" id="ProtNLM"/>
    </source>
</evidence>
<dbReference type="EMBL" id="JAUQTB010000001">
    <property type="protein sequence ID" value="MDO7905031.1"/>
    <property type="molecule type" value="Genomic_DNA"/>
</dbReference>
<proteinExistence type="predicted"/>
<keyword evidence="3" id="KW-1185">Reference proteome</keyword>
<sequence length="207" mass="23992">MFKHVFDEMNKMLDGIIKAYPSAQGEQRQELLLRWNVLRQMSDDIIDEWLSFEEKMSRLNALQTPSSELTAMPPETREDAFIKGQGYYQLLMYTQSIEQFDKVLQRYPDSSLARIYKAMAHLQLEELDESWIQLNLLLPLTDHSLLQAIIYNALGCIMAKRGQLERAQQHFMQAIQCDSSLTEPMSNLEACRSRGQLQNGNQLLAML</sequence>
<evidence type="ECO:0000313" key="2">
    <source>
        <dbReference type="EMBL" id="MDO7905031.1"/>
    </source>
</evidence>
<dbReference type="PROSITE" id="PS50005">
    <property type="entry name" value="TPR"/>
    <property type="match status" value="1"/>
</dbReference>
<reference evidence="2 3" key="1">
    <citation type="submission" date="2023-07" db="EMBL/GenBank/DDBJ databases">
        <title>Paenibacillus sp. JX-17 nov. isolated from soil.</title>
        <authorList>
            <person name="Wan Y."/>
            <person name="Liu B."/>
        </authorList>
    </citation>
    <scope>NUCLEOTIDE SEQUENCE [LARGE SCALE GENOMIC DNA]</scope>
    <source>
        <strain evidence="2 3">JX-17</strain>
    </source>
</reference>
<dbReference type="InterPro" id="IPR011990">
    <property type="entry name" value="TPR-like_helical_dom_sf"/>
</dbReference>
<gene>
    <name evidence="2" type="ORF">Q5741_01225</name>
</gene>